<dbReference type="AlphaFoldDB" id="A0AAW3PBW5"/>
<proteinExistence type="predicted"/>
<dbReference type="Proteomes" id="UP000063236">
    <property type="component" value="Unassembled WGS sequence"/>
</dbReference>
<sequence>MSGGGGGQGMSAVFDTSAARDFERSPVKRALREHAEHPPDRLGLICAIQSVLYGLAPSTCAVNFVDIVSGPNGTCDTLCTTAVGHDYVTGLGRPMAADLIQPLTSGF</sequence>
<organism evidence="1 2">
    <name type="scientific">Burkholderia diffusa</name>
    <dbReference type="NCBI Taxonomy" id="488732"/>
    <lineage>
        <taxon>Bacteria</taxon>
        <taxon>Pseudomonadati</taxon>
        <taxon>Pseudomonadota</taxon>
        <taxon>Betaproteobacteria</taxon>
        <taxon>Burkholderiales</taxon>
        <taxon>Burkholderiaceae</taxon>
        <taxon>Burkholderia</taxon>
        <taxon>Burkholderia cepacia complex</taxon>
    </lineage>
</organism>
<gene>
    <name evidence="1" type="ORF">WL88_23540</name>
</gene>
<accession>A0AAW3PBW5</accession>
<evidence type="ECO:0000313" key="2">
    <source>
        <dbReference type="Proteomes" id="UP000063236"/>
    </source>
</evidence>
<comment type="caution">
    <text evidence="1">The sequence shown here is derived from an EMBL/GenBank/DDBJ whole genome shotgun (WGS) entry which is preliminary data.</text>
</comment>
<dbReference type="Gene3D" id="3.40.50.200">
    <property type="entry name" value="Peptidase S8/S53 domain"/>
    <property type="match status" value="1"/>
</dbReference>
<dbReference type="InterPro" id="IPR036852">
    <property type="entry name" value="Peptidase_S8/S53_dom_sf"/>
</dbReference>
<dbReference type="GO" id="GO:0004252">
    <property type="term" value="F:serine-type endopeptidase activity"/>
    <property type="evidence" value="ECO:0007669"/>
    <property type="project" value="InterPro"/>
</dbReference>
<dbReference type="SUPFAM" id="SSF52743">
    <property type="entry name" value="Subtilisin-like"/>
    <property type="match status" value="1"/>
</dbReference>
<reference evidence="1 2" key="1">
    <citation type="submission" date="2015-11" db="EMBL/GenBank/DDBJ databases">
        <title>Expanding the genomic diversity of Burkholderia species for the development of highly accurate diagnostics.</title>
        <authorList>
            <person name="Sahl J."/>
            <person name="Keim P."/>
            <person name="Wagner D."/>
        </authorList>
    </citation>
    <scope>NUCLEOTIDE SEQUENCE [LARGE SCALE GENOMIC DNA]</scope>
    <source>
        <strain evidence="1 2">MSMB378WGS</strain>
    </source>
</reference>
<evidence type="ECO:0000313" key="1">
    <source>
        <dbReference type="EMBL" id="KWF47529.1"/>
    </source>
</evidence>
<protein>
    <submittedName>
        <fullName evidence="1">Uncharacterized protein</fullName>
    </submittedName>
</protein>
<dbReference type="GO" id="GO:0006508">
    <property type="term" value="P:proteolysis"/>
    <property type="evidence" value="ECO:0007669"/>
    <property type="project" value="InterPro"/>
</dbReference>
<dbReference type="EMBL" id="LPJV01000053">
    <property type="protein sequence ID" value="KWF47529.1"/>
    <property type="molecule type" value="Genomic_DNA"/>
</dbReference>
<name>A0AAW3PBW5_9BURK</name>